<dbReference type="AlphaFoldDB" id="A0A1T1PAR9"/>
<dbReference type="Proteomes" id="UP000190559">
    <property type="component" value="Unassembled WGS sequence"/>
</dbReference>
<feature type="chain" id="PRO_5012752351" description="Lipoprotein" evidence="1">
    <location>
        <begin position="30"/>
        <end position="163"/>
    </location>
</feature>
<dbReference type="RefSeq" id="WP_249260289.1">
    <property type="nucleotide sequence ID" value="NZ_LOJW01000002.1"/>
</dbReference>
<evidence type="ECO:0000313" key="2">
    <source>
        <dbReference type="EMBL" id="OOW72767.1"/>
    </source>
</evidence>
<accession>A0A1T1PAR9</accession>
<gene>
    <name evidence="2" type="ORF">Xmlh_05820</name>
</gene>
<dbReference type="EMBL" id="LOJW01000002">
    <property type="protein sequence ID" value="OOW72767.1"/>
    <property type="molecule type" value="Genomic_DNA"/>
</dbReference>
<feature type="signal peptide" evidence="1">
    <location>
        <begin position="1"/>
        <end position="29"/>
    </location>
</feature>
<evidence type="ECO:0000313" key="3">
    <source>
        <dbReference type="Proteomes" id="UP000190559"/>
    </source>
</evidence>
<sequence length="163" mass="17634">MTAQKKVSKQIMGCMVVTAIALSAACSNAPTPTSAVGAKFAKKWAYATQCDSGHFLSLDLHQQKSHMTGEWSEGTNLRGGGGKLEGDVRNGKLYVRYCSDDGEADYDACPKFSGDEDYFVLEQGALVRYQKFGSDYKRDVVLRPDAEGQQIPAEKCADSESGS</sequence>
<reference evidence="2 3" key="1">
    <citation type="submission" date="2015-12" db="EMBL/GenBank/DDBJ databases">
        <authorList>
            <person name="Shamseldin A."/>
            <person name="Moawad H."/>
            <person name="Abd El-Rahim W.M."/>
            <person name="Sadowsky M.J."/>
        </authorList>
    </citation>
    <scope>NUCLEOTIDE SEQUENCE [LARGE SCALE GENOMIC DNA]</scope>
    <source>
        <strain evidence="2 3">LMG9050</strain>
    </source>
</reference>
<organism evidence="2 3">
    <name type="scientific">Xanthomonas axonopodis pv. melhusii</name>
    <dbReference type="NCBI Taxonomy" id="487834"/>
    <lineage>
        <taxon>Bacteria</taxon>
        <taxon>Pseudomonadati</taxon>
        <taxon>Pseudomonadota</taxon>
        <taxon>Gammaproteobacteria</taxon>
        <taxon>Lysobacterales</taxon>
        <taxon>Lysobacteraceae</taxon>
        <taxon>Xanthomonas</taxon>
    </lineage>
</organism>
<dbReference type="PROSITE" id="PS51257">
    <property type="entry name" value="PROKAR_LIPOPROTEIN"/>
    <property type="match status" value="1"/>
</dbReference>
<proteinExistence type="predicted"/>
<name>A0A1T1PAR9_9XANT</name>
<keyword evidence="1" id="KW-0732">Signal</keyword>
<protein>
    <recommendedName>
        <fullName evidence="4">Lipoprotein</fullName>
    </recommendedName>
</protein>
<evidence type="ECO:0008006" key="4">
    <source>
        <dbReference type="Google" id="ProtNLM"/>
    </source>
</evidence>
<evidence type="ECO:0000256" key="1">
    <source>
        <dbReference type="SAM" id="SignalP"/>
    </source>
</evidence>
<comment type="caution">
    <text evidence="2">The sequence shown here is derived from an EMBL/GenBank/DDBJ whole genome shotgun (WGS) entry which is preliminary data.</text>
</comment>